<evidence type="ECO:0000259" key="15">
    <source>
        <dbReference type="Pfam" id="PF08267"/>
    </source>
</evidence>
<keyword evidence="5 10" id="KW-0028">Amino-acid biosynthesis</keyword>
<dbReference type="CDD" id="cd03311">
    <property type="entry name" value="CIMS_C_terminal_like"/>
    <property type="match status" value="1"/>
</dbReference>
<dbReference type="InterPro" id="IPR006276">
    <property type="entry name" value="Cobalamin-indep_Met_synthase"/>
</dbReference>
<keyword evidence="7 10" id="KW-0479">Metal-binding</keyword>
<dbReference type="NCBIfam" id="TIGR01371">
    <property type="entry name" value="met_syn_B12ind"/>
    <property type="match status" value="1"/>
</dbReference>
<feature type="binding site" evidence="10">
    <location>
        <position position="612"/>
    </location>
    <ligand>
        <name>5-methyltetrahydropteroyltri-L-glutamate</name>
        <dbReference type="ChEBI" id="CHEBI:58207"/>
    </ligand>
</feature>
<dbReference type="Pfam" id="PF01717">
    <property type="entry name" value="Meth_synt_2"/>
    <property type="match status" value="1"/>
</dbReference>
<comment type="similarity">
    <text evidence="3 10">Belongs to the vitamin-B12 independent methionine synthase family.</text>
</comment>
<evidence type="ECO:0000256" key="1">
    <source>
        <dbReference type="ARBA" id="ARBA00002777"/>
    </source>
</evidence>
<feature type="binding site" evidence="12">
    <location>
        <position position="650"/>
    </location>
    <ligand>
        <name>Zn(2+)</name>
        <dbReference type="ChEBI" id="CHEBI:29105"/>
        <label>1</label>
        <note>catalytic</note>
    </ligand>
</feature>
<dbReference type="SUPFAM" id="SSF51726">
    <property type="entry name" value="UROD/MetE-like"/>
    <property type="match status" value="2"/>
</dbReference>
<gene>
    <name evidence="10 16" type="primary">metE</name>
    <name evidence="16" type="ORF">JIN83_11505</name>
</gene>
<keyword evidence="17" id="KW-1185">Reference proteome</keyword>
<feature type="binding site" evidence="11">
    <location>
        <position position="121"/>
    </location>
    <ligand>
        <name>5-methyltetrahydropteroyltri-L-glutamate</name>
        <dbReference type="ChEBI" id="CHEBI:58207"/>
    </ligand>
</feature>
<feature type="binding site" evidence="10">
    <location>
        <position position="116"/>
    </location>
    <ligand>
        <name>5-methyltetrahydropteroyltri-L-glutamate</name>
        <dbReference type="ChEBI" id="CHEBI:58207"/>
    </ligand>
</feature>
<evidence type="ECO:0000256" key="11">
    <source>
        <dbReference type="PIRSR" id="PIRSR000382-1"/>
    </source>
</evidence>
<feature type="binding site" evidence="10 11">
    <location>
        <position position="606"/>
    </location>
    <ligand>
        <name>L-homocysteine</name>
        <dbReference type="ChEBI" id="CHEBI:58199"/>
    </ligand>
</feature>
<feature type="binding site" evidence="10">
    <location>
        <position position="648"/>
    </location>
    <ligand>
        <name>Zn(2+)</name>
        <dbReference type="ChEBI" id="CHEBI:29105"/>
        <note>catalytic</note>
    </ligand>
</feature>
<feature type="binding site" evidence="12">
    <location>
        <position position="733"/>
    </location>
    <ligand>
        <name>Zn(2+)</name>
        <dbReference type="ChEBI" id="CHEBI:29105"/>
        <label>1</label>
        <note>catalytic</note>
    </ligand>
</feature>
<evidence type="ECO:0000256" key="9">
    <source>
        <dbReference type="ARBA" id="ARBA00023167"/>
    </source>
</evidence>
<dbReference type="PANTHER" id="PTHR30519">
    <property type="entry name" value="5-METHYLTETRAHYDROPTEROYLTRIGLUTAMATE--HOMOCYSTEINE METHYLTRANSFERASE"/>
    <property type="match status" value="1"/>
</dbReference>
<evidence type="ECO:0000259" key="14">
    <source>
        <dbReference type="Pfam" id="PF01717"/>
    </source>
</evidence>
<evidence type="ECO:0000256" key="5">
    <source>
        <dbReference type="ARBA" id="ARBA00022605"/>
    </source>
</evidence>
<feature type="domain" description="Cobalamin-independent methionine synthase MetE N-terminal" evidence="15">
    <location>
        <begin position="8"/>
        <end position="315"/>
    </location>
</feature>
<comment type="pathway">
    <text evidence="2 10">Amino-acid biosynthesis; L-methionine biosynthesis via de novo pathway; L-methionine from L-homocysteine (MetE route): step 1/1.</text>
</comment>
<dbReference type="GO" id="GO:0008270">
    <property type="term" value="F:zinc ion binding"/>
    <property type="evidence" value="ECO:0007669"/>
    <property type="project" value="InterPro"/>
</dbReference>
<evidence type="ECO:0000256" key="4">
    <source>
        <dbReference type="ARBA" id="ARBA00022603"/>
    </source>
</evidence>
<evidence type="ECO:0000256" key="13">
    <source>
        <dbReference type="PIRSR" id="PIRSR000382-3"/>
    </source>
</evidence>
<comment type="cofactor">
    <cofactor evidence="12">
        <name>Zn(2+)</name>
        <dbReference type="ChEBI" id="CHEBI:29105"/>
    </cofactor>
    <text evidence="12">Binds 2 Zn(2+) ions per subunit.</text>
</comment>
<proteinExistence type="inferred from homology"/>
<feature type="binding site" evidence="10 11">
    <location>
        <position position="568"/>
    </location>
    <ligand>
        <name>5-methyltetrahydropteroyltri-L-glutamate</name>
        <dbReference type="ChEBI" id="CHEBI:58207"/>
    </ligand>
</feature>
<dbReference type="InterPro" id="IPR038071">
    <property type="entry name" value="UROD/MetE-like_sf"/>
</dbReference>
<dbReference type="Pfam" id="PF08267">
    <property type="entry name" value="Meth_synt_1"/>
    <property type="match status" value="1"/>
</dbReference>
<dbReference type="EC" id="2.1.1.14" evidence="10"/>
<feature type="binding site" evidence="10 11">
    <location>
        <position position="491"/>
    </location>
    <ligand>
        <name>L-methionine</name>
        <dbReference type="ChEBI" id="CHEBI:57844"/>
    </ligand>
</feature>
<dbReference type="RefSeq" id="WP_309490202.1">
    <property type="nucleotide sequence ID" value="NZ_JAENIG010000007.1"/>
</dbReference>
<dbReference type="NCBIfam" id="NF003556">
    <property type="entry name" value="PRK05222.1"/>
    <property type="match status" value="1"/>
</dbReference>
<comment type="caution">
    <text evidence="16">The sequence shown here is derived from an EMBL/GenBank/DDBJ whole genome shotgun (WGS) entry which is preliminary data.</text>
</comment>
<feature type="active site" description="Proton donor" evidence="10 13">
    <location>
        <position position="701"/>
    </location>
</feature>
<feature type="binding site" evidence="11">
    <location>
        <position position="23"/>
    </location>
    <ligand>
        <name>5-methyltetrahydropteroyltri-L-glutamate</name>
        <dbReference type="ChEBI" id="CHEBI:58207"/>
    </ligand>
</feature>
<name>A0AAE2SD02_9BACT</name>
<comment type="cofactor">
    <cofactor evidence="10">
        <name>Zn(2+)</name>
        <dbReference type="ChEBI" id="CHEBI:29105"/>
    </cofactor>
    <text evidence="10">Binds 1 zinc ion per subunit.</text>
</comment>
<keyword evidence="4 10" id="KW-0489">Methyltransferase</keyword>
<feature type="binding site" evidence="10">
    <location>
        <begin position="20"/>
        <end position="23"/>
    </location>
    <ligand>
        <name>5-methyltetrahydropteroyltri-L-glutamate</name>
        <dbReference type="ChEBI" id="CHEBI:58207"/>
    </ligand>
</feature>
<feature type="binding site" evidence="10 11">
    <location>
        <begin position="438"/>
        <end position="440"/>
    </location>
    <ligand>
        <name>L-methionine</name>
        <dbReference type="ChEBI" id="CHEBI:57844"/>
    </ligand>
</feature>
<dbReference type="GO" id="GO:0009086">
    <property type="term" value="P:methionine biosynthetic process"/>
    <property type="evidence" value="ECO:0007669"/>
    <property type="project" value="UniProtKB-UniRule"/>
</dbReference>
<feature type="binding site" evidence="10">
    <location>
        <position position="733"/>
    </location>
    <ligand>
        <name>Zn(2+)</name>
        <dbReference type="ChEBI" id="CHEBI:29105"/>
        <note>catalytic</note>
    </ligand>
</feature>
<evidence type="ECO:0000256" key="10">
    <source>
        <dbReference type="HAMAP-Rule" id="MF_00172"/>
    </source>
</evidence>
<evidence type="ECO:0000313" key="17">
    <source>
        <dbReference type="Proteomes" id="UP000634206"/>
    </source>
</evidence>
<feature type="binding site" evidence="10 11">
    <location>
        <begin position="522"/>
        <end position="523"/>
    </location>
    <ligand>
        <name>5-methyltetrahydropteroyltri-L-glutamate</name>
        <dbReference type="ChEBI" id="CHEBI:58207"/>
    </ligand>
</feature>
<evidence type="ECO:0000313" key="16">
    <source>
        <dbReference type="EMBL" id="MBK1855589.1"/>
    </source>
</evidence>
<accession>A0AAE2SD02</accession>
<evidence type="ECO:0000256" key="7">
    <source>
        <dbReference type="ARBA" id="ARBA00022723"/>
    </source>
</evidence>
<feature type="binding site" evidence="10">
    <location>
        <position position="672"/>
    </location>
    <ligand>
        <name>Zn(2+)</name>
        <dbReference type="ChEBI" id="CHEBI:29105"/>
        <note>catalytic</note>
    </ligand>
</feature>
<feature type="binding site" evidence="10">
    <location>
        <position position="650"/>
    </location>
    <ligand>
        <name>Zn(2+)</name>
        <dbReference type="ChEBI" id="CHEBI:29105"/>
        <note>catalytic</note>
    </ligand>
</feature>
<evidence type="ECO:0000256" key="3">
    <source>
        <dbReference type="ARBA" id="ARBA00009553"/>
    </source>
</evidence>
<evidence type="ECO:0000256" key="6">
    <source>
        <dbReference type="ARBA" id="ARBA00022679"/>
    </source>
</evidence>
<feature type="domain" description="Cobalamin-independent methionine synthase MetE C-terminal/archaeal" evidence="14">
    <location>
        <begin position="433"/>
        <end position="755"/>
    </location>
</feature>
<feature type="binding site" evidence="10 11">
    <location>
        <begin position="438"/>
        <end position="440"/>
    </location>
    <ligand>
        <name>L-homocysteine</name>
        <dbReference type="ChEBI" id="CHEBI:58199"/>
    </ligand>
</feature>
<dbReference type="PIRSF" id="PIRSF000382">
    <property type="entry name" value="MeTrfase_B12_ind"/>
    <property type="match status" value="1"/>
</dbReference>
<sequence length="764" mass="86431">MQKQHITTHVIGYPRLGAGRELKWATEKFWRQEISASALQEVGRKLRRRHWQEQQDAGLDFVTVNDFSFYDTTLDTALMFGIVPKRFGASDADRGLSDYFSFARGAEGREPLAMTKWFDTNYHYLVPEIDDDLKFTLHPEKILGELEEAISAGYRAKPTLLGPVSLLSLSRASDPKHGDPLQHLEQLLPLYGELLEQLSAAGAEWIQLEEPVLADDLSAAQHAAIVRTYMKLGQHKGGSRLLLASYYGSVRGKLNTLFTLPIDGVHLDITEQPEDAVTAARYLPDDKILSLGLVQGREIWAAKLAELREIGEEVLEHIDAERLWLASSCSLQHMPHTLEHESELPSPLRPWLAFAKEKLVELRHLSQALAGSADEAVFAANEEIHRRRALTPGVEVGSLRESYQALDRDEHKRRLPFPQRIPRQQQLLQLPEFPTTTIGSFPQTQEVRSQRAAFRRRKLTAEQYRVFVKDQIRNCIRKQEDIGLDVLVHGEFERNDMVEYFAEGLKGVASSQFGWVQSYGTRCVKPPIIWGDIERPKAITVPWISYAQSLTNRPVKGMLTGPITILQWSFVRDDLPREQVAKQIACAIRAEVLDLERAGTAIIQVDEPALREGLPLRQNEQAAYLSWAADAFKISTSAVAPETQIHTHMCYSEFEDIFQTIIDLDADVISIETTRNRLKLLETFRNHGYPNQIGPGIWDIHSPWVPSVESMTSLLTKATGIIPRENLWVNPDCGLKTRQWKESEASLRNLVVAAEQLRACTTLS</sequence>
<dbReference type="InterPro" id="IPR002629">
    <property type="entry name" value="Met_Synth_C/arc"/>
</dbReference>
<comment type="function">
    <text evidence="1 10">Catalyzes the transfer of a methyl group from 5-methyltetrahydrofolate to homocysteine resulting in methionine formation.</text>
</comment>
<dbReference type="CDD" id="cd03312">
    <property type="entry name" value="CIMS_N_terminal_like"/>
    <property type="match status" value="1"/>
</dbReference>
<dbReference type="GO" id="GO:0003871">
    <property type="term" value="F:5-methyltetrahydropteroyltriglutamate-homocysteine S-methyltransferase activity"/>
    <property type="evidence" value="ECO:0007669"/>
    <property type="project" value="UniProtKB-UniRule"/>
</dbReference>
<protein>
    <recommendedName>
        <fullName evidence="10">5-methyltetrahydropteroyltriglutamate--homocysteine methyltransferase</fullName>
        <ecNumber evidence="10">2.1.1.14</ecNumber>
    </recommendedName>
    <alternativeName>
        <fullName evidence="10">Cobalamin-independent methionine synthase</fullName>
    </alternativeName>
    <alternativeName>
        <fullName evidence="10">Methionine synthase, vitamin-B12 independent isozyme</fullName>
    </alternativeName>
</protein>
<feature type="binding site" evidence="10">
    <location>
        <position position="491"/>
    </location>
    <ligand>
        <name>L-homocysteine</name>
        <dbReference type="ChEBI" id="CHEBI:58199"/>
    </ligand>
</feature>
<dbReference type="InterPro" id="IPR013215">
    <property type="entry name" value="Cbl-indep_Met_Synth_N"/>
</dbReference>
<dbReference type="Proteomes" id="UP000634206">
    <property type="component" value="Unassembled WGS sequence"/>
</dbReference>
<evidence type="ECO:0000256" key="8">
    <source>
        <dbReference type="ARBA" id="ARBA00022833"/>
    </source>
</evidence>
<keyword evidence="6 10" id="KW-0808">Transferase</keyword>
<dbReference type="AlphaFoldDB" id="A0AAE2SD02"/>
<dbReference type="EMBL" id="JAENIG010000007">
    <property type="protein sequence ID" value="MBK1855589.1"/>
    <property type="molecule type" value="Genomic_DNA"/>
</dbReference>
<feature type="binding site" evidence="12">
    <location>
        <position position="648"/>
    </location>
    <ligand>
        <name>Zn(2+)</name>
        <dbReference type="ChEBI" id="CHEBI:29105"/>
        <label>1</label>
        <note>catalytic</note>
    </ligand>
</feature>
<organism evidence="16 17">
    <name type="scientific">Oceaniferula flava</name>
    <dbReference type="NCBI Taxonomy" id="2800421"/>
    <lineage>
        <taxon>Bacteria</taxon>
        <taxon>Pseudomonadati</taxon>
        <taxon>Verrucomicrobiota</taxon>
        <taxon>Verrucomicrobiia</taxon>
        <taxon>Verrucomicrobiales</taxon>
        <taxon>Verrucomicrobiaceae</taxon>
        <taxon>Oceaniferula</taxon>
    </lineage>
</organism>
<evidence type="ECO:0000256" key="12">
    <source>
        <dbReference type="PIRSR" id="PIRSR000382-2"/>
    </source>
</evidence>
<comment type="catalytic activity">
    <reaction evidence="10">
        <text>5-methyltetrahydropteroyltri-L-glutamate + L-homocysteine = tetrahydropteroyltri-L-glutamate + L-methionine</text>
        <dbReference type="Rhea" id="RHEA:21196"/>
        <dbReference type="ChEBI" id="CHEBI:57844"/>
        <dbReference type="ChEBI" id="CHEBI:58140"/>
        <dbReference type="ChEBI" id="CHEBI:58199"/>
        <dbReference type="ChEBI" id="CHEBI:58207"/>
        <dbReference type="EC" id="2.1.1.14"/>
    </reaction>
</comment>
<keyword evidence="10" id="KW-0677">Repeat</keyword>
<keyword evidence="9 10" id="KW-0486">Methionine biosynthesis</keyword>
<dbReference type="HAMAP" id="MF_00172">
    <property type="entry name" value="Meth_synth"/>
    <property type="match status" value="1"/>
</dbReference>
<feature type="binding site" evidence="10 11">
    <location>
        <position position="606"/>
    </location>
    <ligand>
        <name>L-methionine</name>
        <dbReference type="ChEBI" id="CHEBI:57844"/>
    </ligand>
</feature>
<feature type="binding site" evidence="12">
    <location>
        <position position="663"/>
    </location>
    <ligand>
        <name>Zn(2+)</name>
        <dbReference type="ChEBI" id="CHEBI:29105"/>
        <label>1</label>
        <note>catalytic</note>
    </ligand>
</feature>
<reference evidence="16" key="1">
    <citation type="submission" date="2021-01" db="EMBL/GenBank/DDBJ databases">
        <title>Modified the classification status of verrucomicrobia.</title>
        <authorList>
            <person name="Feng X."/>
        </authorList>
    </citation>
    <scope>NUCLEOTIDE SEQUENCE</scope>
    <source>
        <strain evidence="16">5K15</strain>
    </source>
</reference>
<keyword evidence="8 10" id="KW-0862">Zinc</keyword>
<feature type="binding site" evidence="12">
    <location>
        <position position="672"/>
    </location>
    <ligand>
        <name>Zn(2+)</name>
        <dbReference type="ChEBI" id="CHEBI:29105"/>
        <label>1</label>
        <note>catalytic</note>
    </ligand>
</feature>
<dbReference type="Gene3D" id="3.20.20.210">
    <property type="match status" value="2"/>
</dbReference>
<dbReference type="GO" id="GO:0032259">
    <property type="term" value="P:methylation"/>
    <property type="evidence" value="ECO:0007669"/>
    <property type="project" value="UniProtKB-KW"/>
</dbReference>
<evidence type="ECO:0000256" key="2">
    <source>
        <dbReference type="ARBA" id="ARBA00004681"/>
    </source>
</evidence>